<dbReference type="Proteomes" id="UP000821845">
    <property type="component" value="Chromosome 6"/>
</dbReference>
<accession>A0ACB7S2T2</accession>
<sequence length="145" mass="16039">MHRVCPPDAQRCSCCRPPGLMCKDLYREEATDRWHCAFPRSPRLLKRRKRSPRPDMNQPSEEDIRPHRIMLITALGTKSPQIVSTWATFQSTTSPQGDATLHPLGCTGLPMDSTTLVLAHSSVGAAAVSQETLNSLRSAIFLVDG</sequence>
<evidence type="ECO:0000313" key="2">
    <source>
        <dbReference type="Proteomes" id="UP000821845"/>
    </source>
</evidence>
<comment type="caution">
    <text evidence="1">The sequence shown here is derived from an EMBL/GenBank/DDBJ whole genome shotgun (WGS) entry which is preliminary data.</text>
</comment>
<name>A0ACB7S2T2_HYAAI</name>
<reference evidence="1" key="1">
    <citation type="submission" date="2020-05" db="EMBL/GenBank/DDBJ databases">
        <title>Large-scale comparative analyses of tick genomes elucidate their genetic diversity and vector capacities.</title>
        <authorList>
            <person name="Jia N."/>
            <person name="Wang J."/>
            <person name="Shi W."/>
            <person name="Du L."/>
            <person name="Sun Y."/>
            <person name="Zhan W."/>
            <person name="Jiang J."/>
            <person name="Wang Q."/>
            <person name="Zhang B."/>
            <person name="Ji P."/>
            <person name="Sakyi L.B."/>
            <person name="Cui X."/>
            <person name="Yuan T."/>
            <person name="Jiang B."/>
            <person name="Yang W."/>
            <person name="Lam T.T.-Y."/>
            <person name="Chang Q."/>
            <person name="Ding S."/>
            <person name="Wang X."/>
            <person name="Zhu J."/>
            <person name="Ruan X."/>
            <person name="Zhao L."/>
            <person name="Wei J."/>
            <person name="Que T."/>
            <person name="Du C."/>
            <person name="Cheng J."/>
            <person name="Dai P."/>
            <person name="Han X."/>
            <person name="Huang E."/>
            <person name="Gao Y."/>
            <person name="Liu J."/>
            <person name="Shao H."/>
            <person name="Ye R."/>
            <person name="Li L."/>
            <person name="Wei W."/>
            <person name="Wang X."/>
            <person name="Wang C."/>
            <person name="Yang T."/>
            <person name="Huo Q."/>
            <person name="Li W."/>
            <person name="Guo W."/>
            <person name="Chen H."/>
            <person name="Zhou L."/>
            <person name="Ni X."/>
            <person name="Tian J."/>
            <person name="Zhou Y."/>
            <person name="Sheng Y."/>
            <person name="Liu T."/>
            <person name="Pan Y."/>
            <person name="Xia L."/>
            <person name="Li J."/>
            <person name="Zhao F."/>
            <person name="Cao W."/>
        </authorList>
    </citation>
    <scope>NUCLEOTIDE SEQUENCE</scope>
    <source>
        <strain evidence="1">Hyas-2018</strain>
    </source>
</reference>
<dbReference type="EMBL" id="CM023486">
    <property type="protein sequence ID" value="KAH6928376.1"/>
    <property type="molecule type" value="Genomic_DNA"/>
</dbReference>
<gene>
    <name evidence="1" type="ORF">HPB50_014966</name>
</gene>
<organism evidence="1 2">
    <name type="scientific">Hyalomma asiaticum</name>
    <name type="common">Tick</name>
    <dbReference type="NCBI Taxonomy" id="266040"/>
    <lineage>
        <taxon>Eukaryota</taxon>
        <taxon>Metazoa</taxon>
        <taxon>Ecdysozoa</taxon>
        <taxon>Arthropoda</taxon>
        <taxon>Chelicerata</taxon>
        <taxon>Arachnida</taxon>
        <taxon>Acari</taxon>
        <taxon>Parasitiformes</taxon>
        <taxon>Ixodida</taxon>
        <taxon>Ixodoidea</taxon>
        <taxon>Ixodidae</taxon>
        <taxon>Hyalomminae</taxon>
        <taxon>Hyalomma</taxon>
    </lineage>
</organism>
<protein>
    <submittedName>
        <fullName evidence="1">Uncharacterized protein</fullName>
    </submittedName>
</protein>
<proteinExistence type="predicted"/>
<evidence type="ECO:0000313" key="1">
    <source>
        <dbReference type="EMBL" id="KAH6928376.1"/>
    </source>
</evidence>
<keyword evidence="2" id="KW-1185">Reference proteome</keyword>